<name>A0ABW4LLR8_9BACI</name>
<keyword evidence="3" id="KW-1185">Reference proteome</keyword>
<feature type="compositionally biased region" description="Polar residues" evidence="1">
    <location>
        <begin position="1"/>
        <end position="19"/>
    </location>
</feature>
<proteinExistence type="predicted"/>
<protein>
    <submittedName>
        <fullName evidence="2">Uncharacterized protein</fullName>
    </submittedName>
</protein>
<dbReference type="Proteomes" id="UP001597214">
    <property type="component" value="Unassembled WGS sequence"/>
</dbReference>
<reference evidence="3" key="1">
    <citation type="journal article" date="2019" name="Int. J. Syst. Evol. Microbiol.">
        <title>The Global Catalogue of Microorganisms (GCM) 10K type strain sequencing project: providing services to taxonomists for standard genome sequencing and annotation.</title>
        <authorList>
            <consortium name="The Broad Institute Genomics Platform"/>
            <consortium name="The Broad Institute Genome Sequencing Center for Infectious Disease"/>
            <person name="Wu L."/>
            <person name="Ma J."/>
        </authorList>
    </citation>
    <scope>NUCLEOTIDE SEQUENCE [LARGE SCALE GENOMIC DNA]</scope>
    <source>
        <strain evidence="3">CCUG 49339</strain>
    </source>
</reference>
<feature type="region of interest" description="Disordered" evidence="1">
    <location>
        <begin position="1"/>
        <end position="26"/>
    </location>
</feature>
<organism evidence="2 3">
    <name type="scientific">Bacillus salitolerans</name>
    <dbReference type="NCBI Taxonomy" id="1437434"/>
    <lineage>
        <taxon>Bacteria</taxon>
        <taxon>Bacillati</taxon>
        <taxon>Bacillota</taxon>
        <taxon>Bacilli</taxon>
        <taxon>Bacillales</taxon>
        <taxon>Bacillaceae</taxon>
        <taxon>Bacillus</taxon>
    </lineage>
</organism>
<evidence type="ECO:0000313" key="2">
    <source>
        <dbReference type="EMBL" id="MFD1736125.1"/>
    </source>
</evidence>
<dbReference type="EMBL" id="JBHUEM010000005">
    <property type="protein sequence ID" value="MFD1736125.1"/>
    <property type="molecule type" value="Genomic_DNA"/>
</dbReference>
<sequence length="148" mass="17454">MVLSRKNSLNPRFSATQQRKSTKIPKERKIRRDKLKHIKVKVSKQHKLLTSLLATDRNMYPTDYATMLVVGVIENYDGDLYPEIVYPEQSELFVSVKIPQSIYQDLLVLKEKWGEKFVRRTVHRILIRELEWEELHSGRSFEAAIQSL</sequence>
<evidence type="ECO:0000313" key="3">
    <source>
        <dbReference type="Proteomes" id="UP001597214"/>
    </source>
</evidence>
<accession>A0ABW4LLR8</accession>
<evidence type="ECO:0000256" key="1">
    <source>
        <dbReference type="SAM" id="MobiDB-lite"/>
    </source>
</evidence>
<dbReference type="RefSeq" id="WP_377927271.1">
    <property type="nucleotide sequence ID" value="NZ_JBHUEM010000005.1"/>
</dbReference>
<comment type="caution">
    <text evidence="2">The sequence shown here is derived from an EMBL/GenBank/DDBJ whole genome shotgun (WGS) entry which is preliminary data.</text>
</comment>
<gene>
    <name evidence="2" type="ORF">ACFSCX_06060</name>
</gene>